<dbReference type="Proteomes" id="UP000031950">
    <property type="component" value="Unassembled WGS sequence"/>
</dbReference>
<organism evidence="1 2">
    <name type="scientific">Jeotgalibacillus alimentarius</name>
    <dbReference type="NCBI Taxonomy" id="135826"/>
    <lineage>
        <taxon>Bacteria</taxon>
        <taxon>Bacillati</taxon>
        <taxon>Bacillota</taxon>
        <taxon>Bacilli</taxon>
        <taxon>Bacillales</taxon>
        <taxon>Caryophanaceae</taxon>
        <taxon>Jeotgalibacillus</taxon>
    </lineage>
</organism>
<accession>A0A0C2VHL1</accession>
<dbReference type="EMBL" id="JXRQ01000028">
    <property type="protein sequence ID" value="KIL43976.1"/>
    <property type="molecule type" value="Genomic_DNA"/>
</dbReference>
<gene>
    <name evidence="1" type="ORF">KP77_29250</name>
</gene>
<sequence length="38" mass="4087">MSPSLKPLAPSTNASSVNTLVSLPSEVSQIRKVSYKLR</sequence>
<name>A0A0C2VHL1_9BACL</name>
<protein>
    <submittedName>
        <fullName evidence="1">Uncharacterized protein</fullName>
    </submittedName>
</protein>
<dbReference type="STRING" id="135826.KP77_29250"/>
<keyword evidence="2" id="KW-1185">Reference proteome</keyword>
<reference evidence="1 2" key="1">
    <citation type="submission" date="2015-01" db="EMBL/GenBank/DDBJ databases">
        <title>Genome sequence of Jeotgalibacillus alimentarius.</title>
        <authorList>
            <person name="Goh K.M."/>
            <person name="Chan K.-G."/>
            <person name="Yaakop A.S."/>
            <person name="Ee R."/>
            <person name="Gan H.M."/>
            <person name="Chan C.S."/>
        </authorList>
    </citation>
    <scope>NUCLEOTIDE SEQUENCE [LARGE SCALE GENOMIC DNA]</scope>
    <source>
        <strain evidence="1 2">YKJ-13</strain>
    </source>
</reference>
<proteinExistence type="predicted"/>
<evidence type="ECO:0000313" key="1">
    <source>
        <dbReference type="EMBL" id="KIL43976.1"/>
    </source>
</evidence>
<comment type="caution">
    <text evidence="1">The sequence shown here is derived from an EMBL/GenBank/DDBJ whole genome shotgun (WGS) entry which is preliminary data.</text>
</comment>
<evidence type="ECO:0000313" key="2">
    <source>
        <dbReference type="Proteomes" id="UP000031950"/>
    </source>
</evidence>
<dbReference type="AlphaFoldDB" id="A0A0C2VHL1"/>